<organism evidence="1 2">
    <name type="scientific">Pieris macdunnoughi</name>
    <dbReference type="NCBI Taxonomy" id="345717"/>
    <lineage>
        <taxon>Eukaryota</taxon>
        <taxon>Metazoa</taxon>
        <taxon>Ecdysozoa</taxon>
        <taxon>Arthropoda</taxon>
        <taxon>Hexapoda</taxon>
        <taxon>Insecta</taxon>
        <taxon>Pterygota</taxon>
        <taxon>Neoptera</taxon>
        <taxon>Endopterygota</taxon>
        <taxon>Lepidoptera</taxon>
        <taxon>Glossata</taxon>
        <taxon>Ditrysia</taxon>
        <taxon>Papilionoidea</taxon>
        <taxon>Pieridae</taxon>
        <taxon>Pierinae</taxon>
        <taxon>Pieris</taxon>
    </lineage>
</organism>
<gene>
    <name evidence="1" type="ORF">PMACD_LOCUS10096</name>
</gene>
<comment type="caution">
    <text evidence="1">The sequence shown here is derived from an EMBL/GenBank/DDBJ whole genome shotgun (WGS) entry which is preliminary data.</text>
</comment>
<accession>A0A821UA75</accession>
<name>A0A821UA75_9NEOP</name>
<dbReference type="EMBL" id="CAJOBZ010000029">
    <property type="protein sequence ID" value="CAF4886711.1"/>
    <property type="molecule type" value="Genomic_DNA"/>
</dbReference>
<evidence type="ECO:0000313" key="2">
    <source>
        <dbReference type="Proteomes" id="UP000663880"/>
    </source>
</evidence>
<protein>
    <submittedName>
        <fullName evidence="1">Uncharacterized protein</fullName>
    </submittedName>
</protein>
<dbReference type="AlphaFoldDB" id="A0A821UA75"/>
<keyword evidence="2" id="KW-1185">Reference proteome</keyword>
<dbReference type="Proteomes" id="UP000663880">
    <property type="component" value="Unassembled WGS sequence"/>
</dbReference>
<proteinExistence type="predicted"/>
<sequence length="86" mass="9416">MHVAYIQYLSFTACQSAVLVHQSPVHVVLLVVYLHFRAVCVVCRQRSGSVQITANGGVETMPQWEGLKCDAEVGGRPTHLLPLSVI</sequence>
<reference evidence="1" key="1">
    <citation type="submission" date="2021-02" db="EMBL/GenBank/DDBJ databases">
        <authorList>
            <person name="Steward A R."/>
        </authorList>
    </citation>
    <scope>NUCLEOTIDE SEQUENCE</scope>
</reference>
<evidence type="ECO:0000313" key="1">
    <source>
        <dbReference type="EMBL" id="CAF4886711.1"/>
    </source>
</evidence>